<sequence length="76" mass="8435">MSATHFHGRNPSFNIARISARHDFEKRRRNHSGNDCVTQAGLAPVLFAAWFSLSGWFSFAVMISRAPGMPDIGNSQ</sequence>
<evidence type="ECO:0000313" key="2">
    <source>
        <dbReference type="EMBL" id="MCY0387573.1"/>
    </source>
</evidence>
<evidence type="ECO:0000313" key="3">
    <source>
        <dbReference type="Proteomes" id="UP001082899"/>
    </source>
</evidence>
<dbReference type="Proteomes" id="UP001082899">
    <property type="component" value="Unassembled WGS sequence"/>
</dbReference>
<reference evidence="2" key="1">
    <citation type="submission" date="2022-11" db="EMBL/GenBank/DDBJ databases">
        <title>Robbsia betulipollinis sp. nov., isolated from pollen of birch (Betula pendula).</title>
        <authorList>
            <person name="Shi H."/>
            <person name="Ambika Manirajan B."/>
            <person name="Ratering S."/>
            <person name="Geissler-Plaum R."/>
            <person name="Schnell S."/>
        </authorList>
    </citation>
    <scope>NUCLEOTIDE SEQUENCE</scope>
    <source>
        <strain evidence="2">Bb-Pol-6</strain>
    </source>
</reference>
<keyword evidence="3" id="KW-1185">Reference proteome</keyword>
<dbReference type="EMBL" id="JAPMXC010000001">
    <property type="protein sequence ID" value="MCY0387573.1"/>
    <property type="molecule type" value="Genomic_DNA"/>
</dbReference>
<keyword evidence="1" id="KW-1133">Transmembrane helix</keyword>
<proteinExistence type="predicted"/>
<evidence type="ECO:0000256" key="1">
    <source>
        <dbReference type="SAM" id="Phobius"/>
    </source>
</evidence>
<accession>A0ABT3ZNP3</accession>
<protein>
    <submittedName>
        <fullName evidence="2">Uncharacterized protein</fullName>
    </submittedName>
</protein>
<comment type="caution">
    <text evidence="2">The sequence shown here is derived from an EMBL/GenBank/DDBJ whole genome shotgun (WGS) entry which is preliminary data.</text>
</comment>
<feature type="transmembrane region" description="Helical" evidence="1">
    <location>
        <begin position="42"/>
        <end position="63"/>
    </location>
</feature>
<organism evidence="2 3">
    <name type="scientific">Robbsia betulipollinis</name>
    <dbReference type="NCBI Taxonomy" id="2981849"/>
    <lineage>
        <taxon>Bacteria</taxon>
        <taxon>Pseudomonadati</taxon>
        <taxon>Pseudomonadota</taxon>
        <taxon>Betaproteobacteria</taxon>
        <taxon>Burkholderiales</taxon>
        <taxon>Burkholderiaceae</taxon>
        <taxon>Robbsia</taxon>
    </lineage>
</organism>
<name>A0ABT3ZNP3_9BURK</name>
<dbReference type="RefSeq" id="WP_267847308.1">
    <property type="nucleotide sequence ID" value="NZ_JAPMXC010000001.1"/>
</dbReference>
<keyword evidence="1" id="KW-0472">Membrane</keyword>
<gene>
    <name evidence="2" type="ORF">OVY01_10070</name>
</gene>
<keyword evidence="1" id="KW-0812">Transmembrane</keyword>